<proteinExistence type="predicted"/>
<gene>
    <name evidence="1" type="ORF">TKK_013083</name>
</gene>
<dbReference type="AlphaFoldDB" id="A0ABD2WHE8"/>
<evidence type="ECO:0000313" key="2">
    <source>
        <dbReference type="Proteomes" id="UP001627154"/>
    </source>
</evidence>
<organism evidence="1 2">
    <name type="scientific">Trichogramma kaykai</name>
    <dbReference type="NCBI Taxonomy" id="54128"/>
    <lineage>
        <taxon>Eukaryota</taxon>
        <taxon>Metazoa</taxon>
        <taxon>Ecdysozoa</taxon>
        <taxon>Arthropoda</taxon>
        <taxon>Hexapoda</taxon>
        <taxon>Insecta</taxon>
        <taxon>Pterygota</taxon>
        <taxon>Neoptera</taxon>
        <taxon>Endopterygota</taxon>
        <taxon>Hymenoptera</taxon>
        <taxon>Apocrita</taxon>
        <taxon>Proctotrupomorpha</taxon>
        <taxon>Chalcidoidea</taxon>
        <taxon>Trichogrammatidae</taxon>
        <taxon>Trichogramma</taxon>
    </lineage>
</organism>
<dbReference type="EMBL" id="JBJJXI010000106">
    <property type="protein sequence ID" value="KAL3392252.1"/>
    <property type="molecule type" value="Genomic_DNA"/>
</dbReference>
<comment type="caution">
    <text evidence="1">The sequence shown here is derived from an EMBL/GenBank/DDBJ whole genome shotgun (WGS) entry which is preliminary data.</text>
</comment>
<reference evidence="1 2" key="1">
    <citation type="journal article" date="2024" name="bioRxiv">
        <title>A reference genome for Trichogramma kaykai: A tiny desert-dwelling parasitoid wasp with competing sex-ratio distorters.</title>
        <authorList>
            <person name="Culotta J."/>
            <person name="Lindsey A.R."/>
        </authorList>
    </citation>
    <scope>NUCLEOTIDE SEQUENCE [LARGE SCALE GENOMIC DNA]</scope>
    <source>
        <strain evidence="1 2">KSX58</strain>
    </source>
</reference>
<name>A0ABD2WHE8_9HYME</name>
<protein>
    <submittedName>
        <fullName evidence="1">Uncharacterized protein</fullName>
    </submittedName>
</protein>
<sequence length="258" mass="28898">MMSEPKQEHTFELTAFLQRIEKKIDGLTTHLAAIEASITRLDGRVAEQESRSMRQATEIEDIQTEIADIKSSLTSSLTSGPFGVAFAPTNTHLVDPCEILLTGLPSSVNLSHEETLGKIFKTIGLKNYHKFLVKTRPWEPKKRLKPSPGSTKAFVFQLSSPCVRDQCLINASKLSMVNTSALFGVGEHKIRLRPLWPKEVFQLLKRAHDATLSLNYAQPIVKNLTVFMREAHNSELIPIMTESDLSELKPKPLVLNCH</sequence>
<keyword evidence="2" id="KW-1185">Reference proteome</keyword>
<dbReference type="Proteomes" id="UP001627154">
    <property type="component" value="Unassembled WGS sequence"/>
</dbReference>
<accession>A0ABD2WHE8</accession>
<dbReference type="Gene3D" id="1.20.5.340">
    <property type="match status" value="1"/>
</dbReference>
<evidence type="ECO:0000313" key="1">
    <source>
        <dbReference type="EMBL" id="KAL3392252.1"/>
    </source>
</evidence>